<dbReference type="GO" id="GO:0015031">
    <property type="term" value="P:protein transport"/>
    <property type="evidence" value="ECO:0007669"/>
    <property type="project" value="UniProtKB-KW"/>
</dbReference>
<dbReference type="InterPro" id="IPR027267">
    <property type="entry name" value="AH/BAR_dom_sf"/>
</dbReference>
<keyword evidence="6" id="KW-0653">Protein transport</keyword>
<dbReference type="PROSITE" id="PS50195">
    <property type="entry name" value="PX"/>
    <property type="match status" value="1"/>
</dbReference>
<dbReference type="GO" id="GO:0000407">
    <property type="term" value="C:phagophore assembly site"/>
    <property type="evidence" value="ECO:0007669"/>
    <property type="project" value="TreeGrafter"/>
</dbReference>
<dbReference type="GO" id="GO:0032456">
    <property type="term" value="P:endocytic recycling"/>
    <property type="evidence" value="ECO:0007669"/>
    <property type="project" value="TreeGrafter"/>
</dbReference>
<dbReference type="PANTHER" id="PTHR45949">
    <property type="entry name" value="SORTING NEXIN-4"/>
    <property type="match status" value="1"/>
</dbReference>
<dbReference type="GO" id="GO:0000422">
    <property type="term" value="P:autophagy of mitochondrion"/>
    <property type="evidence" value="ECO:0007669"/>
    <property type="project" value="TreeGrafter"/>
</dbReference>
<evidence type="ECO:0000256" key="5">
    <source>
        <dbReference type="ARBA" id="ARBA00022490"/>
    </source>
</evidence>
<evidence type="ECO:0000259" key="10">
    <source>
        <dbReference type="PROSITE" id="PS50195"/>
    </source>
</evidence>
<dbReference type="Pfam" id="PF00787">
    <property type="entry name" value="PX"/>
    <property type="match status" value="1"/>
</dbReference>
<accession>A0A8C4RA62</accession>
<keyword evidence="12" id="KW-1185">Reference proteome</keyword>
<dbReference type="PANTHER" id="PTHR45949:SF2">
    <property type="entry name" value="SORTING NEXIN-4"/>
    <property type="match status" value="1"/>
</dbReference>
<keyword evidence="4" id="KW-0813">Transport</keyword>
<dbReference type="SUPFAM" id="SSF64268">
    <property type="entry name" value="PX domain"/>
    <property type="match status" value="1"/>
</dbReference>
<evidence type="ECO:0000313" key="11">
    <source>
        <dbReference type="Ensembl" id="ENSEBUP00000027352.1"/>
    </source>
</evidence>
<dbReference type="GeneTree" id="ENSGT00940000158994"/>
<keyword evidence="8" id="KW-0472">Membrane</keyword>
<evidence type="ECO:0000256" key="9">
    <source>
        <dbReference type="SAM" id="MobiDB-lite"/>
    </source>
</evidence>
<evidence type="ECO:0000313" key="12">
    <source>
        <dbReference type="Proteomes" id="UP000694388"/>
    </source>
</evidence>
<evidence type="ECO:0000256" key="1">
    <source>
        <dbReference type="ARBA" id="ARBA00004184"/>
    </source>
</evidence>
<comment type="similarity">
    <text evidence="3">Belongs to the sorting nexin family.</text>
</comment>
<evidence type="ECO:0000256" key="7">
    <source>
        <dbReference type="ARBA" id="ARBA00023121"/>
    </source>
</evidence>
<feature type="region of interest" description="Disordered" evidence="9">
    <location>
        <begin position="25"/>
        <end position="64"/>
    </location>
</feature>
<dbReference type="Ensembl" id="ENSEBUT00000027928.1">
    <property type="protein sequence ID" value="ENSEBUP00000027352.1"/>
    <property type="gene ID" value="ENSEBUG00000016762.1"/>
</dbReference>
<dbReference type="InterPro" id="IPR036871">
    <property type="entry name" value="PX_dom_sf"/>
</dbReference>
<reference evidence="11" key="1">
    <citation type="submission" date="2025-08" db="UniProtKB">
        <authorList>
            <consortium name="Ensembl"/>
        </authorList>
    </citation>
    <scope>IDENTIFICATION</scope>
</reference>
<reference evidence="11" key="2">
    <citation type="submission" date="2025-09" db="UniProtKB">
        <authorList>
            <consortium name="Ensembl"/>
        </authorList>
    </citation>
    <scope>IDENTIFICATION</scope>
</reference>
<dbReference type="Gene3D" id="1.20.1270.60">
    <property type="entry name" value="Arfaptin homology (AH) domain/BAR domain"/>
    <property type="match status" value="1"/>
</dbReference>
<dbReference type="GO" id="GO:0061709">
    <property type="term" value="P:reticulophagy"/>
    <property type="evidence" value="ECO:0007669"/>
    <property type="project" value="TreeGrafter"/>
</dbReference>
<dbReference type="GO" id="GO:0005769">
    <property type="term" value="C:early endosome"/>
    <property type="evidence" value="ECO:0007669"/>
    <property type="project" value="TreeGrafter"/>
</dbReference>
<evidence type="ECO:0000256" key="6">
    <source>
        <dbReference type="ARBA" id="ARBA00022927"/>
    </source>
</evidence>
<protein>
    <submittedName>
        <fullName evidence="11">Sorting nexin family member 30</fullName>
    </submittedName>
</protein>
<proteinExistence type="inferred from homology"/>
<dbReference type="InterPro" id="IPR001683">
    <property type="entry name" value="PX_dom"/>
</dbReference>
<evidence type="ECO:0000256" key="4">
    <source>
        <dbReference type="ARBA" id="ARBA00022448"/>
    </source>
</evidence>
<dbReference type="CDD" id="cd06860">
    <property type="entry name" value="PX_SNX7_30_like"/>
    <property type="match status" value="1"/>
</dbReference>
<organism evidence="11 12">
    <name type="scientific">Eptatretus burgeri</name>
    <name type="common">Inshore hagfish</name>
    <dbReference type="NCBI Taxonomy" id="7764"/>
    <lineage>
        <taxon>Eukaryota</taxon>
        <taxon>Metazoa</taxon>
        <taxon>Chordata</taxon>
        <taxon>Craniata</taxon>
        <taxon>Vertebrata</taxon>
        <taxon>Cyclostomata</taxon>
        <taxon>Myxini</taxon>
        <taxon>Myxiniformes</taxon>
        <taxon>Myxinidae</taxon>
        <taxon>Eptatretinae</taxon>
        <taxon>Eptatretus</taxon>
    </lineage>
</organism>
<evidence type="ECO:0000256" key="3">
    <source>
        <dbReference type="ARBA" id="ARBA00010883"/>
    </source>
</evidence>
<feature type="domain" description="PX" evidence="10">
    <location>
        <begin position="66"/>
        <end position="187"/>
    </location>
</feature>
<evidence type="ECO:0000256" key="8">
    <source>
        <dbReference type="ARBA" id="ARBA00023136"/>
    </source>
</evidence>
<keyword evidence="5" id="KW-0963">Cytoplasm</keyword>
<sequence>MLAPGLSEAVSHPLAQDAFSDSEDAICDDSSATGYDTGERGPVSPASLLNRFPPGGTWEEEGEDRGDLFVRVEEPEKHVTAMETYITYQVATQTTRQEFGGSDFTVRRRYQDFAWLHGKLEATHPTHIIPPLPEKQVMRGVLERFAAAFVESRRRALHRFLSHLSRHPTLSFHPALQPFLTLPDLSEQRRTSGGLLGRVLGTPNWLVGSTGSCGGVGTSQVLGIRPKNTPVEFAVNATYLSSLAPKLTTLERVAQRVTKEQIELATELGELVPLYAAWWKLEGGDLGVCLHGLSGGLARCQAALLQVATANEDGIIPSFHHHGLYTTAAQAALRRRDALQAELENKEEQLATSPHNNQLVIAVESLSDSVTCADASLRADWQRWRGQQRCESRLALAGLAHSQLLYYQQVRLQ</sequence>
<keyword evidence="7" id="KW-0446">Lipid-binding</keyword>
<dbReference type="GO" id="GO:0034727">
    <property type="term" value="P:piecemeal microautophagy of the nucleus"/>
    <property type="evidence" value="ECO:0007669"/>
    <property type="project" value="TreeGrafter"/>
</dbReference>
<dbReference type="AlphaFoldDB" id="A0A8C4RA62"/>
<comment type="subcellular location">
    <subcellularLocation>
        <location evidence="2">Cytoplasm</location>
    </subcellularLocation>
    <subcellularLocation>
        <location evidence="1">Endomembrane system</location>
        <topology evidence="1">Peripheral membrane protein</topology>
    </subcellularLocation>
</comment>
<dbReference type="SMART" id="SM00312">
    <property type="entry name" value="PX"/>
    <property type="match status" value="1"/>
</dbReference>
<name>A0A8C4RA62_EPTBU</name>
<dbReference type="Proteomes" id="UP000694388">
    <property type="component" value="Unplaced"/>
</dbReference>
<dbReference type="GO" id="GO:0035091">
    <property type="term" value="F:phosphatidylinositol binding"/>
    <property type="evidence" value="ECO:0007669"/>
    <property type="project" value="InterPro"/>
</dbReference>
<evidence type="ECO:0000256" key="2">
    <source>
        <dbReference type="ARBA" id="ARBA00004496"/>
    </source>
</evidence>
<dbReference type="Gene3D" id="3.30.1520.10">
    <property type="entry name" value="Phox-like domain"/>
    <property type="match status" value="1"/>
</dbReference>